<keyword evidence="2" id="KW-1185">Reference proteome</keyword>
<gene>
    <name evidence="1" type="ORF">F4820DRAFT_87229</name>
</gene>
<proteinExistence type="predicted"/>
<dbReference type="Proteomes" id="UP001497700">
    <property type="component" value="Unassembled WGS sequence"/>
</dbReference>
<evidence type="ECO:0000313" key="2">
    <source>
        <dbReference type="Proteomes" id="UP001497700"/>
    </source>
</evidence>
<reference evidence="1 2" key="1">
    <citation type="journal article" date="2022" name="New Phytol.">
        <title>Ecological generalism drives hyperdiversity of secondary metabolite gene clusters in xylarialean endophytes.</title>
        <authorList>
            <person name="Franco M.E.E."/>
            <person name="Wisecaver J.H."/>
            <person name="Arnold A.E."/>
            <person name="Ju Y.M."/>
            <person name="Slot J.C."/>
            <person name="Ahrendt S."/>
            <person name="Moore L.P."/>
            <person name="Eastman K.E."/>
            <person name="Scott K."/>
            <person name="Konkel Z."/>
            <person name="Mondo S.J."/>
            <person name="Kuo A."/>
            <person name="Hayes R.D."/>
            <person name="Haridas S."/>
            <person name="Andreopoulos B."/>
            <person name="Riley R."/>
            <person name="LaButti K."/>
            <person name="Pangilinan J."/>
            <person name="Lipzen A."/>
            <person name="Amirebrahimi M."/>
            <person name="Yan J."/>
            <person name="Adam C."/>
            <person name="Keymanesh K."/>
            <person name="Ng V."/>
            <person name="Louie K."/>
            <person name="Northen T."/>
            <person name="Drula E."/>
            <person name="Henrissat B."/>
            <person name="Hsieh H.M."/>
            <person name="Youens-Clark K."/>
            <person name="Lutzoni F."/>
            <person name="Miadlikowska J."/>
            <person name="Eastwood D.C."/>
            <person name="Hamelin R.C."/>
            <person name="Grigoriev I.V."/>
            <person name="U'Ren J.M."/>
        </authorList>
    </citation>
    <scope>NUCLEOTIDE SEQUENCE [LARGE SCALE GENOMIC DNA]</scope>
    <source>
        <strain evidence="1 2">CBS 119005</strain>
    </source>
</reference>
<accession>A0ACB9YNJ8</accession>
<comment type="caution">
    <text evidence="1">The sequence shown here is derived from an EMBL/GenBank/DDBJ whole genome shotgun (WGS) entry which is preliminary data.</text>
</comment>
<dbReference type="EMBL" id="MU393569">
    <property type="protein sequence ID" value="KAI4860899.1"/>
    <property type="molecule type" value="Genomic_DNA"/>
</dbReference>
<protein>
    <submittedName>
        <fullName evidence="1">HET-domain-containing protein</fullName>
    </submittedName>
</protein>
<organism evidence="1 2">
    <name type="scientific">Hypoxylon rubiginosum</name>
    <dbReference type="NCBI Taxonomy" id="110542"/>
    <lineage>
        <taxon>Eukaryota</taxon>
        <taxon>Fungi</taxon>
        <taxon>Dikarya</taxon>
        <taxon>Ascomycota</taxon>
        <taxon>Pezizomycotina</taxon>
        <taxon>Sordariomycetes</taxon>
        <taxon>Xylariomycetidae</taxon>
        <taxon>Xylariales</taxon>
        <taxon>Hypoxylaceae</taxon>
        <taxon>Hypoxylon</taxon>
    </lineage>
</organism>
<name>A0ACB9YNJ8_9PEZI</name>
<sequence>MWLINTKLLELKEFHGNIPPYAVLSHVWVGGEEVSFREFADASPATKMKSGYGKIRDACDMARRDRIAWMWVDTSCIDKSSSAELTEAINSMYNWYRDSTTCYAYLDDVPCPDGVGESDDETLRSFRRSRWYLRGWTLQELIAPPRLAFFSREWHWIGDRRGLADEISAVTGIEPSLLRGQGGEVTEALHQVSIAKKMSWAARRATTRAEDIAYCLLGLFDVNMPLLYGEGGAKAFARLQEEIIKTSNDHTIFCWSRGGGSKVPATWTSMLAPSPAAFLDAGDYVPADAWDAPMPCSMTNLGLSICLPVIYTLTQLFVVLDARVALGETRMRACIAVQRTNPRRSGSNILDRSRFLSGPVILSKEATDIRERYRLYIWSRHVRRPGTLHRMHKSPGFKHGVLLFVNPTATRLLSPGKRDAPLGSMGYDIITHPSGIFDEDTALLRLWEGSAFLASGLMRIRFKSPQDTDIYLFFAVMTTLTGREVWYCSVHLAEEVGYIKLALQESIAEARAPEEVEEGEFLTEEALIHLSFRDEAWRKNRRQLTARTADESLFVSVGGAMTTLRPGADVKAAMLSGKCESPYSVPVSATDLSPVVYEEDDDDDYMDDSDWGSSNEEEYQDEEDGSNGDRGSPEKEKGISRWDTSSTQSSQIFSSQTLPSAS</sequence>
<evidence type="ECO:0000313" key="1">
    <source>
        <dbReference type="EMBL" id="KAI4860899.1"/>
    </source>
</evidence>